<dbReference type="PANTHER" id="PTHR45651:SF11">
    <property type="entry name" value="CYCLIC NUCLEOTIDE-GATED ION CHANNEL 20, CHLOROPLASTIC-RELATED"/>
    <property type="match status" value="1"/>
</dbReference>
<dbReference type="PANTHER" id="PTHR45651">
    <property type="entry name" value="CYCLIC NUCLEOTIDE-GATED ION CHANNEL 15-RELATED-RELATED"/>
    <property type="match status" value="1"/>
</dbReference>
<dbReference type="GO" id="GO:0005216">
    <property type="term" value="F:monoatomic ion channel activity"/>
    <property type="evidence" value="ECO:0007669"/>
    <property type="project" value="InterPro"/>
</dbReference>
<feature type="transmembrane region" description="Helical" evidence="10">
    <location>
        <begin position="127"/>
        <end position="147"/>
    </location>
</feature>
<evidence type="ECO:0000256" key="2">
    <source>
        <dbReference type="ARBA" id="ARBA00010486"/>
    </source>
</evidence>
<keyword evidence="9" id="KW-0407">Ion channel</keyword>
<comment type="similarity">
    <text evidence="2">Belongs to the cyclic nucleotide-gated cation channel (TC 1.A.1.5) family.</text>
</comment>
<protein>
    <submittedName>
        <fullName evidence="12">Uncharacterized protein SmCNGC6_1</fullName>
    </submittedName>
</protein>
<dbReference type="OMA" id="VIFFANM"/>
<keyword evidence="7 10" id="KW-0472">Membrane</keyword>
<feature type="transmembrane region" description="Helical" evidence="10">
    <location>
        <begin position="394"/>
        <end position="414"/>
    </location>
</feature>
<keyword evidence="13" id="KW-1185">Reference proteome</keyword>
<dbReference type="Gene3D" id="1.10.287.630">
    <property type="entry name" value="Helix hairpin bin"/>
    <property type="match status" value="1"/>
</dbReference>
<accession>D8RB40</accession>
<keyword evidence="3" id="KW-0813">Transport</keyword>
<dbReference type="AlphaFoldDB" id="D8RB40"/>
<evidence type="ECO:0000256" key="6">
    <source>
        <dbReference type="ARBA" id="ARBA00023065"/>
    </source>
</evidence>
<feature type="transmembrane region" description="Helical" evidence="10">
    <location>
        <begin position="102"/>
        <end position="121"/>
    </location>
</feature>
<dbReference type="Gene3D" id="1.10.287.70">
    <property type="match status" value="1"/>
</dbReference>
<dbReference type="PROSITE" id="PS50042">
    <property type="entry name" value="CNMP_BINDING_3"/>
    <property type="match status" value="1"/>
</dbReference>
<keyword evidence="8" id="KW-1071">Ligand-gated ion channel</keyword>
<comment type="subcellular location">
    <subcellularLocation>
        <location evidence="1">Membrane</location>
        <topology evidence="1">Multi-pass membrane protein</topology>
    </subcellularLocation>
</comment>
<dbReference type="CDD" id="cd00038">
    <property type="entry name" value="CAP_ED"/>
    <property type="match status" value="1"/>
</dbReference>
<reference evidence="12 13" key="1">
    <citation type="journal article" date="2011" name="Science">
        <title>The Selaginella genome identifies genetic changes associated with the evolution of vascular plants.</title>
        <authorList>
            <person name="Banks J.A."/>
            <person name="Nishiyama T."/>
            <person name="Hasebe M."/>
            <person name="Bowman J.L."/>
            <person name="Gribskov M."/>
            <person name="dePamphilis C."/>
            <person name="Albert V.A."/>
            <person name="Aono N."/>
            <person name="Aoyama T."/>
            <person name="Ambrose B.A."/>
            <person name="Ashton N.W."/>
            <person name="Axtell M.J."/>
            <person name="Barker E."/>
            <person name="Barker M.S."/>
            <person name="Bennetzen J.L."/>
            <person name="Bonawitz N.D."/>
            <person name="Chapple C."/>
            <person name="Cheng C."/>
            <person name="Correa L.G."/>
            <person name="Dacre M."/>
            <person name="DeBarry J."/>
            <person name="Dreyer I."/>
            <person name="Elias M."/>
            <person name="Engstrom E.M."/>
            <person name="Estelle M."/>
            <person name="Feng L."/>
            <person name="Finet C."/>
            <person name="Floyd S.K."/>
            <person name="Frommer W.B."/>
            <person name="Fujita T."/>
            <person name="Gramzow L."/>
            <person name="Gutensohn M."/>
            <person name="Harholt J."/>
            <person name="Hattori M."/>
            <person name="Heyl A."/>
            <person name="Hirai T."/>
            <person name="Hiwatashi Y."/>
            <person name="Ishikawa M."/>
            <person name="Iwata M."/>
            <person name="Karol K.G."/>
            <person name="Koehler B."/>
            <person name="Kolukisaoglu U."/>
            <person name="Kubo M."/>
            <person name="Kurata T."/>
            <person name="Lalonde S."/>
            <person name="Li K."/>
            <person name="Li Y."/>
            <person name="Litt A."/>
            <person name="Lyons E."/>
            <person name="Manning G."/>
            <person name="Maruyama T."/>
            <person name="Michael T.P."/>
            <person name="Mikami K."/>
            <person name="Miyazaki S."/>
            <person name="Morinaga S."/>
            <person name="Murata T."/>
            <person name="Mueller-Roeber B."/>
            <person name="Nelson D.R."/>
            <person name="Obara M."/>
            <person name="Oguri Y."/>
            <person name="Olmstead R.G."/>
            <person name="Onodera N."/>
            <person name="Petersen B.L."/>
            <person name="Pils B."/>
            <person name="Prigge M."/>
            <person name="Rensing S.A."/>
            <person name="Riano-Pachon D.M."/>
            <person name="Roberts A.W."/>
            <person name="Sato Y."/>
            <person name="Scheller H.V."/>
            <person name="Schulz B."/>
            <person name="Schulz C."/>
            <person name="Shakirov E.V."/>
            <person name="Shibagaki N."/>
            <person name="Shinohara N."/>
            <person name="Shippen D.E."/>
            <person name="Soerensen I."/>
            <person name="Sotooka R."/>
            <person name="Sugimoto N."/>
            <person name="Sugita M."/>
            <person name="Sumikawa N."/>
            <person name="Tanurdzic M."/>
            <person name="Theissen G."/>
            <person name="Ulvskov P."/>
            <person name="Wakazuki S."/>
            <person name="Weng J.K."/>
            <person name="Willats W.W."/>
            <person name="Wipf D."/>
            <person name="Wolf P.G."/>
            <person name="Yang L."/>
            <person name="Zimmer A.D."/>
            <person name="Zhu Q."/>
            <person name="Mitros T."/>
            <person name="Hellsten U."/>
            <person name="Loque D."/>
            <person name="Otillar R."/>
            <person name="Salamov A."/>
            <person name="Schmutz J."/>
            <person name="Shapiro H."/>
            <person name="Lindquist E."/>
            <person name="Lucas S."/>
            <person name="Rokhsar D."/>
            <person name="Grigoriev I.V."/>
        </authorList>
    </citation>
    <scope>NUCLEOTIDE SEQUENCE [LARGE SCALE GENOMIC DNA]</scope>
</reference>
<sequence>MELHFSQDFGIEVEDDGEELAGRELAVPGGRHEHLLKSGLLGRCDDPFCTTCPSYIDYSAGSQMKKSRNLFSEAKSVALGIVKWRPAIYNPHTKVIQRWNQVFGVCCLIAVFVDPLFFFIFSAKQGYFCIVFNQELAIGVTIVRSIFDGIYFIHMLLQFRLAYFALASQTSGTGVLIDDPKTIALHYLQSWFIVDVVAVLPLPQVMLWTVVRSPRRGGDANYVKNLLRFVVLLQYIPRMVRFLPLLFGRSQSGGYIFETAWANFTINLFIYLLAGHVVGSCWYLFGLQRVNQCLINTCRAERPVCRKEFLDCGNGHNIQALQQGARLVWTNSSNASSKCLVNASFAYGIYSIAVPVAMDDSAIHKYVYSLFWGFLQISTLAGNLQPSLFVGEVFFTFGVIGLGLLLFALLIGNMQNFLQSLGRRHLEMQLRRHDVERWMRRRELPVVLRKRVRQAVRLKWASTRGVNEEELLDRLPEDMQKEIRRFLCFELLTKVRLFTVMDDKVLDAICQRLHEMLYIEGSEVFLADAPIHRMIFVVRGTLESVWKNGNTHTLVSGDFCGEELLHLCLNEALNTSKRDSSAPTRGLAFSTRTVRCSSSVEAFSLEEKDLRYVVANYISYIRNPRVLSALKSESHYFRSNAARRIQAAWKSHIRRQSRNPLRS</sequence>
<dbReference type="Gene3D" id="2.60.120.10">
    <property type="entry name" value="Jelly Rolls"/>
    <property type="match status" value="1"/>
</dbReference>
<evidence type="ECO:0000256" key="8">
    <source>
        <dbReference type="ARBA" id="ARBA00023286"/>
    </source>
</evidence>
<keyword evidence="4 10" id="KW-0812">Transmembrane</keyword>
<dbReference type="InterPro" id="IPR005821">
    <property type="entry name" value="Ion_trans_dom"/>
</dbReference>
<evidence type="ECO:0000256" key="3">
    <source>
        <dbReference type="ARBA" id="ARBA00022448"/>
    </source>
</evidence>
<evidence type="ECO:0000256" key="9">
    <source>
        <dbReference type="ARBA" id="ARBA00023303"/>
    </source>
</evidence>
<dbReference type="EMBL" id="GL377575">
    <property type="protein sequence ID" value="EFJ30735.1"/>
    <property type="molecule type" value="Genomic_DNA"/>
</dbReference>
<dbReference type="InterPro" id="IPR018490">
    <property type="entry name" value="cNMP-bd_dom_sf"/>
</dbReference>
<dbReference type="InterPro" id="IPR000595">
    <property type="entry name" value="cNMP-bd_dom"/>
</dbReference>
<keyword evidence="6" id="KW-0406">Ion transport</keyword>
<dbReference type="InterPro" id="IPR014710">
    <property type="entry name" value="RmlC-like_jellyroll"/>
</dbReference>
<gene>
    <name evidence="12" type="primary">SmCNGC6_1</name>
    <name evidence="12" type="ORF">SELMODRAFT_89324</name>
</gene>
<dbReference type="SUPFAM" id="SSF81324">
    <property type="entry name" value="Voltage-gated potassium channels"/>
    <property type="match status" value="1"/>
</dbReference>
<dbReference type="PROSITE" id="PS50096">
    <property type="entry name" value="IQ"/>
    <property type="match status" value="1"/>
</dbReference>
<evidence type="ECO:0000256" key="7">
    <source>
        <dbReference type="ARBA" id="ARBA00023136"/>
    </source>
</evidence>
<feature type="transmembrane region" description="Helical" evidence="10">
    <location>
        <begin position="222"/>
        <end position="240"/>
    </location>
</feature>
<evidence type="ECO:0000256" key="4">
    <source>
        <dbReference type="ARBA" id="ARBA00022692"/>
    </source>
</evidence>
<evidence type="ECO:0000256" key="5">
    <source>
        <dbReference type="ARBA" id="ARBA00022989"/>
    </source>
</evidence>
<feature type="transmembrane region" description="Helical" evidence="10">
    <location>
        <begin position="189"/>
        <end position="210"/>
    </location>
</feature>
<name>D8RB40_SELML</name>
<evidence type="ECO:0000256" key="10">
    <source>
        <dbReference type="SAM" id="Phobius"/>
    </source>
</evidence>
<evidence type="ECO:0000256" key="1">
    <source>
        <dbReference type="ARBA" id="ARBA00004141"/>
    </source>
</evidence>
<dbReference type="Gramene" id="EFJ30735">
    <property type="protein sequence ID" value="EFJ30735"/>
    <property type="gene ID" value="SELMODRAFT_89324"/>
</dbReference>
<evidence type="ECO:0000313" key="12">
    <source>
        <dbReference type="EMBL" id="EFJ30735.1"/>
    </source>
</evidence>
<feature type="transmembrane region" description="Helical" evidence="10">
    <location>
        <begin position="260"/>
        <end position="285"/>
    </location>
</feature>
<dbReference type="HOGENOM" id="CLU_013069_2_0_1"/>
<keyword evidence="5 10" id="KW-1133">Transmembrane helix</keyword>
<feature type="domain" description="Cyclic nucleotide-binding" evidence="11">
    <location>
        <begin position="497"/>
        <end position="565"/>
    </location>
</feature>
<dbReference type="Proteomes" id="UP000001514">
    <property type="component" value="Unassembled WGS sequence"/>
</dbReference>
<evidence type="ECO:0000259" key="11">
    <source>
        <dbReference type="PROSITE" id="PS50042"/>
    </source>
</evidence>
<dbReference type="SUPFAM" id="SSF51206">
    <property type="entry name" value="cAMP-binding domain-like"/>
    <property type="match status" value="1"/>
</dbReference>
<dbReference type="InParanoid" id="D8RB40"/>
<proteinExistence type="inferred from homology"/>
<dbReference type="GO" id="GO:0016020">
    <property type="term" value="C:membrane"/>
    <property type="evidence" value="ECO:0007669"/>
    <property type="project" value="UniProtKB-SubCell"/>
</dbReference>
<dbReference type="eggNOG" id="KOG0498">
    <property type="taxonomic scope" value="Eukaryota"/>
</dbReference>
<evidence type="ECO:0000313" key="13">
    <source>
        <dbReference type="Proteomes" id="UP000001514"/>
    </source>
</evidence>
<dbReference type="Pfam" id="PF00520">
    <property type="entry name" value="Ion_trans"/>
    <property type="match status" value="1"/>
</dbReference>
<dbReference type="KEGG" id="smo:SELMODRAFT_89324"/>
<organism evidence="13">
    <name type="scientific">Selaginella moellendorffii</name>
    <name type="common">Spikemoss</name>
    <dbReference type="NCBI Taxonomy" id="88036"/>
    <lineage>
        <taxon>Eukaryota</taxon>
        <taxon>Viridiplantae</taxon>
        <taxon>Streptophyta</taxon>
        <taxon>Embryophyta</taxon>
        <taxon>Tracheophyta</taxon>
        <taxon>Lycopodiopsida</taxon>
        <taxon>Selaginellales</taxon>
        <taxon>Selaginellaceae</taxon>
        <taxon>Selaginella</taxon>
    </lineage>
</organism>